<sequence length="218" mass="24792">MGLLPLLDASDVLVLHCPLCYFHTHWLNHLEIHFNHEHSNENVDFMLYQCSKCRKIASCKTFLYEHIDICHKRSSQLCGSNSALSPSTLSATGTISASTITPTAATTTLLPSTSLCETFTKSKHNSLHHSQKLHNYHYLSSIKHQCLFCDYTSSDSTKLAEHYVQHGIRQLQLPNTMHKFKKLHRIQAKSDDNNNNNISMNPLTVMDELTKVINRINC</sequence>
<reference evidence="2" key="1">
    <citation type="journal article" date="2012" name="Nat. Genet.">
        <title>Whole-genome sequence of Schistosoma haematobium.</title>
        <authorList>
            <person name="Young N.D."/>
            <person name="Jex A.R."/>
            <person name="Li B."/>
            <person name="Liu S."/>
            <person name="Yang L."/>
            <person name="Xiong Z."/>
            <person name="Li Y."/>
            <person name="Cantacessi C."/>
            <person name="Hall R.S."/>
            <person name="Xu X."/>
            <person name="Chen F."/>
            <person name="Wu X."/>
            <person name="Zerlotini A."/>
            <person name="Oliveira G."/>
            <person name="Hofmann A."/>
            <person name="Zhang G."/>
            <person name="Fang X."/>
            <person name="Kang Y."/>
            <person name="Campbell B.E."/>
            <person name="Loukas A."/>
            <person name="Ranganathan S."/>
            <person name="Rollinson D."/>
            <person name="Rinaldi G."/>
            <person name="Brindley P.J."/>
            <person name="Yang H."/>
            <person name="Wang J."/>
            <person name="Wang J."/>
            <person name="Gasser R.B."/>
        </authorList>
    </citation>
    <scope>NUCLEOTIDE SEQUENCE [LARGE SCALE GENOMIC DNA]</scope>
</reference>
<organism evidence="2">
    <name type="scientific">Schistosoma haematobium</name>
    <name type="common">Blood fluke</name>
    <dbReference type="NCBI Taxonomy" id="6185"/>
    <lineage>
        <taxon>Eukaryota</taxon>
        <taxon>Metazoa</taxon>
        <taxon>Spiralia</taxon>
        <taxon>Lophotrochozoa</taxon>
        <taxon>Platyhelminthes</taxon>
        <taxon>Trematoda</taxon>
        <taxon>Digenea</taxon>
        <taxon>Strigeidida</taxon>
        <taxon>Schistosomatoidea</taxon>
        <taxon>Schistosomatidae</taxon>
        <taxon>Schistosoma</taxon>
    </lineage>
</organism>
<protein>
    <recommendedName>
        <fullName evidence="1">C2H2-type domain-containing protein</fullName>
    </recommendedName>
</protein>
<evidence type="ECO:0000259" key="1">
    <source>
        <dbReference type="SMART" id="SM00355"/>
    </source>
</evidence>
<feature type="domain" description="C2H2-type" evidence="1">
    <location>
        <begin position="15"/>
        <end position="38"/>
    </location>
</feature>
<accession>A0A095AFG3</accession>
<dbReference type="EMBL" id="KL250509">
    <property type="protein sequence ID" value="KGB32596.1"/>
    <property type="molecule type" value="Genomic_DNA"/>
</dbReference>
<proteinExistence type="predicted"/>
<dbReference type="AlphaFoldDB" id="A0A095AFG3"/>
<feature type="domain" description="C2H2-type" evidence="1">
    <location>
        <begin position="48"/>
        <end position="71"/>
    </location>
</feature>
<dbReference type="STRING" id="6185.A0A095AFG3"/>
<name>A0A095AFG3_SCHHA</name>
<evidence type="ECO:0000313" key="2">
    <source>
        <dbReference type="EMBL" id="KGB32596.1"/>
    </source>
</evidence>
<feature type="domain" description="C2H2-type" evidence="1">
    <location>
        <begin position="144"/>
        <end position="166"/>
    </location>
</feature>
<dbReference type="InterPro" id="IPR013087">
    <property type="entry name" value="Znf_C2H2_type"/>
</dbReference>
<gene>
    <name evidence="2" type="ORF">MS3_00742</name>
</gene>
<dbReference type="SMART" id="SM00355">
    <property type="entry name" value="ZnF_C2H2"/>
    <property type="match status" value="3"/>
</dbReference>